<dbReference type="Proteomes" id="UP001430377">
    <property type="component" value="Unassembled WGS sequence"/>
</dbReference>
<dbReference type="AlphaFoldDB" id="A0AAW4PQP5"/>
<evidence type="ECO:0000313" key="1">
    <source>
        <dbReference type="EMBL" id="MBX0323918.1"/>
    </source>
</evidence>
<name>A0AAW4PQP5_9EURY</name>
<proteinExistence type="predicted"/>
<dbReference type="RefSeq" id="WP_220618879.1">
    <property type="nucleotide sequence ID" value="NZ_RKLR01000004.1"/>
</dbReference>
<sequence>MFRRSFLTGASAALAGCGLAPSGPSTESYPESPPNVFLSFDWRDAESAVDVTFVRGNHVTPDNTAELLVRSAESDRATVWVSRERDGEAEYPLTPGATLRHSLGETADVRVVWTAPDGTNSALVAAADRPTSTERER</sequence>
<protein>
    <submittedName>
        <fullName evidence="1">Uncharacterized protein</fullName>
    </submittedName>
</protein>
<keyword evidence="2" id="KW-1185">Reference proteome</keyword>
<evidence type="ECO:0000313" key="2">
    <source>
        <dbReference type="Proteomes" id="UP001430377"/>
    </source>
</evidence>
<reference evidence="1 2" key="1">
    <citation type="submission" date="2021-06" db="EMBL/GenBank/DDBJ databases">
        <title>Halomicroarcula sp. a new haloarchaeum isolated from saline soil.</title>
        <authorList>
            <person name="Duran-Viseras A."/>
            <person name="Sanchez-Porro C."/>
            <person name="Ventosa A."/>
        </authorList>
    </citation>
    <scope>NUCLEOTIDE SEQUENCE [LARGE SCALE GENOMIC DNA]</scope>
    <source>
        <strain evidence="1 2">F13</strain>
    </source>
</reference>
<dbReference type="PROSITE" id="PS51257">
    <property type="entry name" value="PROKAR_LIPOPROTEIN"/>
    <property type="match status" value="1"/>
</dbReference>
<organism evidence="1 2">
    <name type="scientific">Haloarcula rubra</name>
    <dbReference type="NCBI Taxonomy" id="2487747"/>
    <lineage>
        <taxon>Archaea</taxon>
        <taxon>Methanobacteriati</taxon>
        <taxon>Methanobacteriota</taxon>
        <taxon>Stenosarchaea group</taxon>
        <taxon>Halobacteria</taxon>
        <taxon>Halobacteriales</taxon>
        <taxon>Haloarculaceae</taxon>
        <taxon>Haloarcula</taxon>
    </lineage>
</organism>
<comment type="caution">
    <text evidence="1">The sequence shown here is derived from an EMBL/GenBank/DDBJ whole genome shotgun (WGS) entry which is preliminary data.</text>
</comment>
<gene>
    <name evidence="1" type="ORF">EGH21_12845</name>
</gene>
<dbReference type="EMBL" id="RKLR01000004">
    <property type="protein sequence ID" value="MBX0323918.1"/>
    <property type="molecule type" value="Genomic_DNA"/>
</dbReference>
<accession>A0AAW4PQP5</accession>